<evidence type="ECO:0008006" key="10">
    <source>
        <dbReference type="Google" id="ProtNLM"/>
    </source>
</evidence>
<accession>A0ABD1EC34</accession>
<comment type="subcellular location">
    <subcellularLocation>
        <location evidence="1">Membrane</location>
        <topology evidence="1">Multi-pass membrane protein</topology>
    </subcellularLocation>
</comment>
<comment type="similarity">
    <text evidence="2">Belongs to the EI24 family.</text>
</comment>
<name>A0ABD1EC34_HYPHA</name>
<reference evidence="8 9" key="1">
    <citation type="submission" date="2024-05" db="EMBL/GenBank/DDBJ databases">
        <title>Genetic variation in Jamaican populations of the coffee berry borer (Hypothenemus hampei).</title>
        <authorList>
            <person name="Errbii M."/>
            <person name="Myrie A."/>
        </authorList>
    </citation>
    <scope>NUCLEOTIDE SEQUENCE [LARGE SCALE GENOMIC DNA]</scope>
    <source>
        <strain evidence="8">JA-Hopewell-2020-01-JO</strain>
        <tissue evidence="8">Whole body</tissue>
    </source>
</reference>
<dbReference type="Pfam" id="PF07264">
    <property type="entry name" value="EI24"/>
    <property type="match status" value="1"/>
</dbReference>
<dbReference type="Proteomes" id="UP001566132">
    <property type="component" value="Unassembled WGS sequence"/>
</dbReference>
<evidence type="ECO:0000256" key="2">
    <source>
        <dbReference type="ARBA" id="ARBA00010970"/>
    </source>
</evidence>
<evidence type="ECO:0000256" key="6">
    <source>
        <dbReference type="SAM" id="MobiDB-lite"/>
    </source>
</evidence>
<dbReference type="PANTHER" id="PTHR21389:SF0">
    <property type="entry name" value="ETOPOSIDE-INDUCED PROTEIN 2.4 HOMOLOG"/>
    <property type="match status" value="1"/>
</dbReference>
<evidence type="ECO:0000313" key="9">
    <source>
        <dbReference type="Proteomes" id="UP001566132"/>
    </source>
</evidence>
<feature type="transmembrane region" description="Helical" evidence="7">
    <location>
        <begin position="168"/>
        <end position="197"/>
    </location>
</feature>
<keyword evidence="9" id="KW-1185">Reference proteome</keyword>
<feature type="region of interest" description="Disordered" evidence="6">
    <location>
        <begin position="39"/>
        <end position="63"/>
    </location>
</feature>
<feature type="transmembrane region" description="Helical" evidence="7">
    <location>
        <begin position="296"/>
        <end position="313"/>
    </location>
</feature>
<feature type="transmembrane region" description="Helical" evidence="7">
    <location>
        <begin position="125"/>
        <end position="147"/>
    </location>
</feature>
<dbReference type="EMBL" id="JBDJPC010000009">
    <property type="protein sequence ID" value="KAL1491284.1"/>
    <property type="molecule type" value="Genomic_DNA"/>
</dbReference>
<dbReference type="AlphaFoldDB" id="A0ABD1EC34"/>
<dbReference type="GO" id="GO:0016020">
    <property type="term" value="C:membrane"/>
    <property type="evidence" value="ECO:0007669"/>
    <property type="project" value="UniProtKB-SubCell"/>
</dbReference>
<proteinExistence type="inferred from homology"/>
<keyword evidence="4 7" id="KW-1133">Transmembrane helix</keyword>
<keyword evidence="3 7" id="KW-0812">Transmembrane</keyword>
<comment type="caution">
    <text evidence="8">The sequence shown here is derived from an EMBL/GenBank/DDBJ whole genome shotgun (WGS) entry which is preliminary data.</text>
</comment>
<evidence type="ECO:0000256" key="7">
    <source>
        <dbReference type="SAM" id="Phobius"/>
    </source>
</evidence>
<feature type="transmembrane region" description="Helical" evidence="7">
    <location>
        <begin position="203"/>
        <end position="223"/>
    </location>
</feature>
<feature type="transmembrane region" description="Helical" evidence="7">
    <location>
        <begin position="100"/>
        <end position="119"/>
    </location>
</feature>
<evidence type="ECO:0000256" key="5">
    <source>
        <dbReference type="ARBA" id="ARBA00023136"/>
    </source>
</evidence>
<evidence type="ECO:0000313" key="8">
    <source>
        <dbReference type="EMBL" id="KAL1491284.1"/>
    </source>
</evidence>
<feature type="transmembrane region" description="Helical" evidence="7">
    <location>
        <begin position="67"/>
        <end position="93"/>
    </location>
</feature>
<evidence type="ECO:0000256" key="1">
    <source>
        <dbReference type="ARBA" id="ARBA00004141"/>
    </source>
</evidence>
<evidence type="ECO:0000256" key="4">
    <source>
        <dbReference type="ARBA" id="ARBA00022989"/>
    </source>
</evidence>
<sequence length="325" mass="37429">MHEIVKMVLLAMIKGIYDSFKGMLVVFYLDKEVNERARNRQNSSAIRQKQVEESSQRPPKKHEKSKVVHNVIQCALLNGGVFLLSVLLFEYVLLPTIDSIFNIMFGAESFVTGVVWLWVKYFILLIYRTAWLIPLFLLSKIINALWFQDIADSAYRYSRGKPTSFPSISMYFADSIFSIVVQCLFLIQTTCISYLPFYPVGYALYYAQMSLLYSLYSFEYKWFNMGWELHKRLSFIEENWPYFIGFGLPLTILTQISESFVINGCVFSILFPLFIISGNEANPVILSNNFGCNTKIFSFVIIVANVIFSRTIGQTKKVPLTSGSR</sequence>
<gene>
    <name evidence="8" type="ORF">ABEB36_011903</name>
</gene>
<feature type="transmembrane region" description="Helical" evidence="7">
    <location>
        <begin position="243"/>
        <end position="276"/>
    </location>
</feature>
<evidence type="ECO:0000256" key="3">
    <source>
        <dbReference type="ARBA" id="ARBA00022692"/>
    </source>
</evidence>
<keyword evidence="5 7" id="KW-0472">Membrane</keyword>
<dbReference type="PANTHER" id="PTHR21389">
    <property type="entry name" value="P53 INDUCED PROTEIN"/>
    <property type="match status" value="1"/>
</dbReference>
<dbReference type="InterPro" id="IPR059112">
    <property type="entry name" value="CysZ/EI24"/>
</dbReference>
<organism evidence="8 9">
    <name type="scientific">Hypothenemus hampei</name>
    <name type="common">Coffee berry borer</name>
    <dbReference type="NCBI Taxonomy" id="57062"/>
    <lineage>
        <taxon>Eukaryota</taxon>
        <taxon>Metazoa</taxon>
        <taxon>Ecdysozoa</taxon>
        <taxon>Arthropoda</taxon>
        <taxon>Hexapoda</taxon>
        <taxon>Insecta</taxon>
        <taxon>Pterygota</taxon>
        <taxon>Neoptera</taxon>
        <taxon>Endopterygota</taxon>
        <taxon>Coleoptera</taxon>
        <taxon>Polyphaga</taxon>
        <taxon>Cucujiformia</taxon>
        <taxon>Curculionidae</taxon>
        <taxon>Scolytinae</taxon>
        <taxon>Hypothenemus</taxon>
    </lineage>
</organism>
<protein>
    <recommendedName>
        <fullName evidence="10">Etoposide-induced protein 2.4 homolog</fullName>
    </recommendedName>
</protein>